<keyword evidence="4 7" id="KW-1133">Transmembrane helix</keyword>
<evidence type="ECO:0000313" key="9">
    <source>
        <dbReference type="Proteomes" id="UP001210865"/>
    </source>
</evidence>
<keyword evidence="5 7" id="KW-0472">Membrane</keyword>
<dbReference type="Pfam" id="PF03743">
    <property type="entry name" value="TrbI"/>
    <property type="match status" value="1"/>
</dbReference>
<dbReference type="CDD" id="cd16429">
    <property type="entry name" value="VirB10"/>
    <property type="match status" value="1"/>
</dbReference>
<sequence length="405" mass="41257">MSEPIASSTSAPASDLRLRGTPPRVMRLSRKTLAALGVAAGLGIGGSLIYALRPASHVQAKELFNTDNRTTADVITSGPKDYSQVPKLGPPLPGDLGPPILSAEQRQSGNISPTAGDAPVAGAQVSAIAEARQRAIQERDAARTSKLFLGEGVAAAAAADVAGPSGPAGVTAPSGAAAAAAGQPVQAAQDGQAEKRAFLQTGGVAQTVSAERLVSVPSPYVVQAGSVIAAALLTGIRSDLPGQITAQVTQNVYDSPTGKILLIPQGSKLIGDYDSQIASGQSRVLLAWNRLILPDGRSISLDRQPGADVSGYAGLEDGVNEHWGKLVKAAILSTILSVGSEAGTSQSENNLAQALRSGAANGFSQTGQQIVSRELGIQPTLTIRPGYPVRVIVTRDLVLDPAGKS</sequence>
<evidence type="ECO:0000313" key="8">
    <source>
        <dbReference type="EMBL" id="WBO24481.1"/>
    </source>
</evidence>
<comment type="similarity">
    <text evidence="2">Belongs to the TrbI/VirB10 family.</text>
</comment>
<gene>
    <name evidence="8" type="ORF">PBT88_10445</name>
</gene>
<feature type="region of interest" description="Disordered" evidence="6">
    <location>
        <begin position="97"/>
        <end position="118"/>
    </location>
</feature>
<reference evidence="8 9" key="1">
    <citation type="submission" date="2022-12" db="EMBL/GenBank/DDBJ databases">
        <title>Sphingomonas abieness sp. nov., an endophytic bacterium isolated from Abies koreana.</title>
        <authorList>
            <person name="Jiang L."/>
            <person name="Lee J."/>
        </authorList>
    </citation>
    <scope>NUCLEOTIDE SEQUENCE [LARGE SCALE GENOMIC DNA]</scope>
    <source>
        <strain evidence="9">PAMB 00755</strain>
    </source>
</reference>
<evidence type="ECO:0000256" key="4">
    <source>
        <dbReference type="ARBA" id="ARBA00022989"/>
    </source>
</evidence>
<dbReference type="Proteomes" id="UP001210865">
    <property type="component" value="Chromosome"/>
</dbReference>
<evidence type="ECO:0000256" key="1">
    <source>
        <dbReference type="ARBA" id="ARBA00004167"/>
    </source>
</evidence>
<name>A0ABY7NVM8_9SPHN</name>
<evidence type="ECO:0000256" key="2">
    <source>
        <dbReference type="ARBA" id="ARBA00010265"/>
    </source>
</evidence>
<evidence type="ECO:0000256" key="6">
    <source>
        <dbReference type="SAM" id="MobiDB-lite"/>
    </source>
</evidence>
<accession>A0ABY7NVM8</accession>
<feature type="compositionally biased region" description="Polar residues" evidence="6">
    <location>
        <begin position="104"/>
        <end position="113"/>
    </location>
</feature>
<dbReference type="InterPro" id="IPR042217">
    <property type="entry name" value="T4SS_VirB10/TrbI"/>
</dbReference>
<dbReference type="Gene3D" id="2.40.128.260">
    <property type="entry name" value="Type IV secretion system, VirB10/TraB/TrbI"/>
    <property type="match status" value="1"/>
</dbReference>
<dbReference type="InterPro" id="IPR005498">
    <property type="entry name" value="T4SS_VirB10/TraB/TrbI"/>
</dbReference>
<keyword evidence="9" id="KW-1185">Reference proteome</keyword>
<feature type="region of interest" description="Disordered" evidence="6">
    <location>
        <begin position="1"/>
        <end position="22"/>
    </location>
</feature>
<evidence type="ECO:0000256" key="5">
    <source>
        <dbReference type="ARBA" id="ARBA00023136"/>
    </source>
</evidence>
<feature type="compositionally biased region" description="Polar residues" evidence="6">
    <location>
        <begin position="1"/>
        <end position="12"/>
    </location>
</feature>
<comment type="subcellular location">
    <subcellularLocation>
        <location evidence="1">Membrane</location>
        <topology evidence="1">Single-pass membrane protein</topology>
    </subcellularLocation>
</comment>
<protein>
    <submittedName>
        <fullName evidence="8">Conjugal transfer protein TraI</fullName>
    </submittedName>
</protein>
<evidence type="ECO:0000256" key="7">
    <source>
        <dbReference type="SAM" id="Phobius"/>
    </source>
</evidence>
<proteinExistence type="inferred from homology"/>
<keyword evidence="3 7" id="KW-0812">Transmembrane</keyword>
<dbReference type="EMBL" id="CP115174">
    <property type="protein sequence ID" value="WBO24481.1"/>
    <property type="molecule type" value="Genomic_DNA"/>
</dbReference>
<evidence type="ECO:0000256" key="3">
    <source>
        <dbReference type="ARBA" id="ARBA00022692"/>
    </source>
</evidence>
<organism evidence="8 9">
    <name type="scientific">Sphingomonas abietis</name>
    <dbReference type="NCBI Taxonomy" id="3012344"/>
    <lineage>
        <taxon>Bacteria</taxon>
        <taxon>Pseudomonadati</taxon>
        <taxon>Pseudomonadota</taxon>
        <taxon>Alphaproteobacteria</taxon>
        <taxon>Sphingomonadales</taxon>
        <taxon>Sphingomonadaceae</taxon>
        <taxon>Sphingomonas</taxon>
    </lineage>
</organism>
<feature type="transmembrane region" description="Helical" evidence="7">
    <location>
        <begin position="33"/>
        <end position="52"/>
    </location>
</feature>